<dbReference type="Gene3D" id="2.30.30.100">
    <property type="match status" value="1"/>
</dbReference>
<dbReference type="InterPro" id="IPR004143">
    <property type="entry name" value="BPL_LPL_catalytic"/>
</dbReference>
<evidence type="ECO:0000256" key="4">
    <source>
        <dbReference type="ARBA" id="ARBA00023267"/>
    </source>
</evidence>
<dbReference type="PANTHER" id="PTHR12835:SF5">
    <property type="entry name" value="BIOTIN--PROTEIN LIGASE"/>
    <property type="match status" value="1"/>
</dbReference>
<feature type="domain" description="BPL/LPL catalytic" evidence="8">
    <location>
        <begin position="60"/>
        <end position="181"/>
    </location>
</feature>
<evidence type="ECO:0000256" key="6">
    <source>
        <dbReference type="ARBA" id="ARBA00047846"/>
    </source>
</evidence>
<dbReference type="SUPFAM" id="SSF50037">
    <property type="entry name" value="C-terminal domain of transcriptional repressors"/>
    <property type="match status" value="1"/>
</dbReference>
<dbReference type="Pfam" id="PF03099">
    <property type="entry name" value="BPL_LplA_LipB"/>
    <property type="match status" value="1"/>
</dbReference>
<accession>A0A0H2XQU8</accession>
<dbReference type="SUPFAM" id="SSF55681">
    <property type="entry name" value="Class II aaRS and biotin synthetases"/>
    <property type="match status" value="1"/>
</dbReference>
<sequence>MNAPTSSDTPESGDAHIARNRLEAHLDAAPRAWPLDIVAATGSTNADVATRLKALPRSANALPAPLVRVAFEQTAGRGRQGRPWFAQPGNALLCSVGCIVPRAVDALGGLSIAIGVALAEGLATLPLDARTRVALKWPNDLLLTADDDGTPRIVGKLAGILIETVWTTADATAVVIGFGINVRGAEAVAAQVDALRAREATLASGLPPAALSIACASANLTDTLAASLNALTPALAQFGTDGLAPFLPRWHALHAYAGREVVLLEQGVERARGIATGIDATGQLLLDTPNGIQTIAAGDVSLREAQ</sequence>
<evidence type="ECO:0000313" key="9">
    <source>
        <dbReference type="EMBL" id="ABF77191.1"/>
    </source>
</evidence>
<evidence type="ECO:0000256" key="5">
    <source>
        <dbReference type="ARBA" id="ARBA00024227"/>
    </source>
</evidence>
<reference evidence="9" key="1">
    <citation type="submission" date="2006-05" db="EMBL/GenBank/DDBJ databases">
        <title>Complete sequence of chromosome 1 of Burkholderia cenocepacia AU 1054.</title>
        <authorList>
            <consortium name="US DOE Joint Genome Institute"/>
            <person name="Copeland A."/>
            <person name="Lucas S."/>
            <person name="Lapidus A."/>
            <person name="Barry K."/>
            <person name="Detter J.C."/>
            <person name="Glavina del Rio T."/>
            <person name="Hammon N."/>
            <person name="Israni S."/>
            <person name="Dalin E."/>
            <person name="Tice H."/>
            <person name="Pitluck S."/>
            <person name="Chain P."/>
            <person name="Malfatti S."/>
            <person name="Shin M."/>
            <person name="Vergez L."/>
            <person name="Schmutz J."/>
            <person name="Larimer F."/>
            <person name="Land M."/>
            <person name="Hauser L."/>
            <person name="Kyrpides N."/>
            <person name="Lykidis A."/>
            <person name="LiPuma J.J."/>
            <person name="Konstantinidis K."/>
            <person name="Tiedje J.M."/>
            <person name="Richardson P."/>
        </authorList>
    </citation>
    <scope>NUCLEOTIDE SEQUENCE [LARGE SCALE GENOMIC DNA]</scope>
    <source>
        <strain evidence="9">AU 1054</strain>
    </source>
</reference>
<comment type="catalytic activity">
    <reaction evidence="6">
        <text>biotin + L-lysyl-[protein] + ATP = N(6)-biotinyl-L-lysyl-[protein] + AMP + diphosphate + H(+)</text>
        <dbReference type="Rhea" id="RHEA:11756"/>
        <dbReference type="Rhea" id="RHEA-COMP:9752"/>
        <dbReference type="Rhea" id="RHEA-COMP:10505"/>
        <dbReference type="ChEBI" id="CHEBI:15378"/>
        <dbReference type="ChEBI" id="CHEBI:29969"/>
        <dbReference type="ChEBI" id="CHEBI:30616"/>
        <dbReference type="ChEBI" id="CHEBI:33019"/>
        <dbReference type="ChEBI" id="CHEBI:57586"/>
        <dbReference type="ChEBI" id="CHEBI:83144"/>
        <dbReference type="ChEBI" id="CHEBI:456215"/>
        <dbReference type="EC" id="6.3.4.15"/>
    </reaction>
</comment>
<dbReference type="InterPro" id="IPR003142">
    <property type="entry name" value="BPL_C"/>
</dbReference>
<dbReference type="Gene3D" id="3.30.930.10">
    <property type="entry name" value="Bira Bifunctional Protein, Domain 2"/>
    <property type="match status" value="1"/>
</dbReference>
<dbReference type="EC" id="6.3.4.15" evidence="5"/>
<dbReference type="EMBL" id="CP000378">
    <property type="protein sequence ID" value="ABF77191.1"/>
    <property type="molecule type" value="Genomic_DNA"/>
</dbReference>
<evidence type="ECO:0000259" key="8">
    <source>
        <dbReference type="Pfam" id="PF03099"/>
    </source>
</evidence>
<evidence type="ECO:0000256" key="2">
    <source>
        <dbReference type="ARBA" id="ARBA00022741"/>
    </source>
</evidence>
<dbReference type="GO" id="GO:0005524">
    <property type="term" value="F:ATP binding"/>
    <property type="evidence" value="ECO:0007669"/>
    <property type="project" value="UniProtKB-KW"/>
</dbReference>
<dbReference type="Pfam" id="PF02237">
    <property type="entry name" value="BPL_C"/>
    <property type="match status" value="1"/>
</dbReference>
<dbReference type="PANTHER" id="PTHR12835">
    <property type="entry name" value="BIOTIN PROTEIN LIGASE"/>
    <property type="match status" value="1"/>
</dbReference>
<dbReference type="InterPro" id="IPR004408">
    <property type="entry name" value="Biotin_CoA_COase_ligase"/>
</dbReference>
<dbReference type="AlphaFoldDB" id="A0A0H2XQU8"/>
<proteinExistence type="predicted"/>
<dbReference type="InterPro" id="IPR008988">
    <property type="entry name" value="Transcriptional_repressor_C"/>
</dbReference>
<dbReference type="HOGENOM" id="CLU_051096_4_1_4"/>
<keyword evidence="2" id="KW-0547">Nucleotide-binding</keyword>
<name>A0A0H2XQU8_BURO1</name>
<evidence type="ECO:0000256" key="1">
    <source>
        <dbReference type="ARBA" id="ARBA00022598"/>
    </source>
</evidence>
<keyword evidence="3" id="KW-0067">ATP-binding</keyword>
<gene>
    <name evidence="9" type="ordered locus">Bcen_2290</name>
</gene>
<dbReference type="GO" id="GO:0005737">
    <property type="term" value="C:cytoplasm"/>
    <property type="evidence" value="ECO:0007669"/>
    <property type="project" value="TreeGrafter"/>
</dbReference>
<keyword evidence="1 9" id="KW-0436">Ligase</keyword>
<dbReference type="NCBIfam" id="TIGR00121">
    <property type="entry name" value="birA_ligase"/>
    <property type="match status" value="1"/>
</dbReference>
<dbReference type="GO" id="GO:0004077">
    <property type="term" value="F:biotin--[biotin carboxyl-carrier protein] ligase activity"/>
    <property type="evidence" value="ECO:0007669"/>
    <property type="project" value="UniProtKB-EC"/>
</dbReference>
<organism evidence="9">
    <name type="scientific">Burkholderia orbicola (strain AU 1054)</name>
    <dbReference type="NCBI Taxonomy" id="331271"/>
    <lineage>
        <taxon>Bacteria</taxon>
        <taxon>Pseudomonadati</taxon>
        <taxon>Pseudomonadota</taxon>
        <taxon>Betaproteobacteria</taxon>
        <taxon>Burkholderiales</taxon>
        <taxon>Burkholderiaceae</taxon>
        <taxon>Burkholderia</taxon>
        <taxon>Burkholderia cepacia complex</taxon>
        <taxon>Burkholderia orbicola</taxon>
    </lineage>
</organism>
<evidence type="ECO:0000256" key="3">
    <source>
        <dbReference type="ARBA" id="ARBA00022840"/>
    </source>
</evidence>
<dbReference type="NCBIfam" id="NF005405">
    <property type="entry name" value="PRK06955.1"/>
    <property type="match status" value="1"/>
</dbReference>
<feature type="domain" description="Biotin protein ligase C-terminal" evidence="7">
    <location>
        <begin position="258"/>
        <end position="303"/>
    </location>
</feature>
<evidence type="ECO:0000259" key="7">
    <source>
        <dbReference type="Pfam" id="PF02237"/>
    </source>
</evidence>
<dbReference type="InterPro" id="IPR045864">
    <property type="entry name" value="aa-tRNA-synth_II/BPL/LPL"/>
</dbReference>
<keyword evidence="4" id="KW-0092">Biotin</keyword>
<protein>
    <recommendedName>
        <fullName evidence="5">biotin--[biotin carboxyl-carrier protein] ligase</fullName>
        <ecNumber evidence="5">6.3.4.15</ecNumber>
    </recommendedName>
</protein>
<dbReference type="CDD" id="cd16442">
    <property type="entry name" value="BPL"/>
    <property type="match status" value="1"/>
</dbReference>